<organism evidence="1 2">
    <name type="scientific">Hoyosella altamirensis</name>
    <dbReference type="NCBI Taxonomy" id="616997"/>
    <lineage>
        <taxon>Bacteria</taxon>
        <taxon>Bacillati</taxon>
        <taxon>Actinomycetota</taxon>
        <taxon>Actinomycetes</taxon>
        <taxon>Mycobacteriales</taxon>
        <taxon>Hoyosellaceae</taxon>
        <taxon>Hoyosella</taxon>
    </lineage>
</organism>
<protein>
    <submittedName>
        <fullName evidence="1">Uncharacterized protein</fullName>
    </submittedName>
</protein>
<evidence type="ECO:0000313" key="2">
    <source>
        <dbReference type="Proteomes" id="UP000567922"/>
    </source>
</evidence>
<dbReference type="Proteomes" id="UP000567922">
    <property type="component" value="Unassembled WGS sequence"/>
</dbReference>
<name>A0A839RKL2_9ACTN</name>
<proteinExistence type="predicted"/>
<comment type="caution">
    <text evidence="1">The sequence shown here is derived from an EMBL/GenBank/DDBJ whole genome shotgun (WGS) entry which is preliminary data.</text>
</comment>
<accession>A0A839RKL2</accession>
<dbReference type="AlphaFoldDB" id="A0A839RKL2"/>
<gene>
    <name evidence="1" type="ORF">FHU29_001361</name>
</gene>
<evidence type="ECO:0000313" key="1">
    <source>
        <dbReference type="EMBL" id="MBB3036927.1"/>
    </source>
</evidence>
<reference evidence="1 2" key="1">
    <citation type="submission" date="2020-08" db="EMBL/GenBank/DDBJ databases">
        <title>Sequencing the genomes of 1000 actinobacteria strains.</title>
        <authorList>
            <person name="Klenk H.-P."/>
        </authorList>
    </citation>
    <scope>NUCLEOTIDE SEQUENCE [LARGE SCALE GENOMIC DNA]</scope>
    <source>
        <strain evidence="1 2">DSM 45258</strain>
    </source>
</reference>
<keyword evidence="2" id="KW-1185">Reference proteome</keyword>
<sequence length="56" mass="6205">MFRGRGQPSFDGVSPYAQTTHDLLKGFDVLGDRRRDLRERLSGFGSPVLARPTVNG</sequence>
<dbReference type="EMBL" id="JACHWS010000001">
    <property type="protein sequence ID" value="MBB3036927.1"/>
    <property type="molecule type" value="Genomic_DNA"/>
</dbReference>